<evidence type="ECO:0000313" key="2">
    <source>
        <dbReference type="Proteomes" id="UP000248329"/>
    </source>
</evidence>
<organism evidence="1 2">
    <name type="scientific">Candidatus Methanogaster sp</name>
    <dbReference type="NCBI Taxonomy" id="3386292"/>
    <lineage>
        <taxon>Archaea</taxon>
        <taxon>Methanobacteriati</taxon>
        <taxon>Methanobacteriota</taxon>
        <taxon>Stenosarchaea group</taxon>
        <taxon>Methanomicrobia</taxon>
        <taxon>Methanosarcinales</taxon>
        <taxon>ANME-2 cluster</taxon>
        <taxon>Candidatus Methanogasteraceae</taxon>
        <taxon>Candidatus Methanogaster</taxon>
    </lineage>
</organism>
<reference evidence="1" key="1">
    <citation type="submission" date="2018-01" db="EMBL/GenBank/DDBJ databases">
        <authorList>
            <person name="Krukenberg V."/>
        </authorList>
    </citation>
    <scope>NUCLEOTIDE SEQUENCE</scope>
    <source>
        <strain evidence="1">E20ANME2</strain>
    </source>
</reference>
<gene>
    <name evidence="1" type="ORF">C4B59_15760</name>
</gene>
<name>A0AC61KYL3_9EURY</name>
<dbReference type="EMBL" id="PQXF01000069">
    <property type="protein sequence ID" value="PXF57141.1"/>
    <property type="molecule type" value="Genomic_DNA"/>
</dbReference>
<protein>
    <submittedName>
        <fullName evidence="1">Deoxyhypusine synthase</fullName>
    </submittedName>
</protein>
<comment type="caution">
    <text evidence="1">The sequence shown here is derived from an EMBL/GenBank/DDBJ whole genome shotgun (WGS) entry which is preliminary data.</text>
</comment>
<dbReference type="Proteomes" id="UP000248329">
    <property type="component" value="Unassembled WGS sequence"/>
</dbReference>
<proteinExistence type="predicted"/>
<sequence>MMQLESPIIHAEVDSGMSVDDLVHALGGCGFGAGRLAQACDIYEEMLRDDDATKFFGLAGAMVPAGMRNIVSGLIRDGHIDVLVSTGANLVHDTIESLGLSHYKGSDVADDDALYREQIDRIYDVYVPELHFSSLEEHLLSVFHDMDDQISIREMLSMIGKSLDDPNSILRAAYECDVPIYCPAIQDSMIGLHAWLYRQTNRLNVDVFADVHEFLDICFDAERSGALFIGGGVPKNFILQGTLMTSKGFDYAIQLTTDRPEPGGLSGATLSEAKSWGKVNEDAKAVTVYVDATIALPVLVASVRSRIG</sequence>
<accession>A0AC61KYL3</accession>
<evidence type="ECO:0000313" key="1">
    <source>
        <dbReference type="EMBL" id="PXF57141.1"/>
    </source>
</evidence>